<dbReference type="InterPro" id="IPR000086">
    <property type="entry name" value="NUDIX_hydrolase_dom"/>
</dbReference>
<feature type="domain" description="Nudix hydrolase" evidence="1">
    <location>
        <begin position="54"/>
        <end position="192"/>
    </location>
</feature>
<reference evidence="3" key="1">
    <citation type="submission" date="2016-11" db="EMBL/GenBank/DDBJ databases">
        <authorList>
            <person name="Varghese N."/>
            <person name="Submissions S."/>
        </authorList>
    </citation>
    <scope>NUCLEOTIDE SEQUENCE [LARGE SCALE GENOMIC DNA]</scope>
    <source>
        <strain evidence="3">DSM 15807</strain>
    </source>
</reference>
<protein>
    <submittedName>
        <fullName evidence="2">Predicted phosphoesterase, NUDIX family</fullName>
    </submittedName>
</protein>
<proteinExistence type="predicted"/>
<dbReference type="SUPFAM" id="SSF55811">
    <property type="entry name" value="Nudix"/>
    <property type="match status" value="1"/>
</dbReference>
<gene>
    <name evidence="2" type="ORF">SAMN02745199_1192</name>
</gene>
<evidence type="ECO:0000259" key="1">
    <source>
        <dbReference type="PROSITE" id="PS51462"/>
    </source>
</evidence>
<dbReference type="OrthoDB" id="6398375at2"/>
<organism evidence="2 3">
    <name type="scientific">Thermosipho atlanticus DSM 15807</name>
    <dbReference type="NCBI Taxonomy" id="1123380"/>
    <lineage>
        <taxon>Bacteria</taxon>
        <taxon>Thermotogati</taxon>
        <taxon>Thermotogota</taxon>
        <taxon>Thermotogae</taxon>
        <taxon>Thermotogales</taxon>
        <taxon>Fervidobacteriaceae</taxon>
        <taxon>Thermosipho</taxon>
    </lineage>
</organism>
<accession>A0A1M5T670</accession>
<dbReference type="PROSITE" id="PS51462">
    <property type="entry name" value="NUDIX"/>
    <property type="match status" value="1"/>
</dbReference>
<dbReference type="Gene3D" id="3.90.79.10">
    <property type="entry name" value="Nucleoside Triphosphate Pyrophosphohydrolase"/>
    <property type="match status" value="1"/>
</dbReference>
<dbReference type="AlphaFoldDB" id="A0A1M5T670"/>
<name>A0A1M5T670_9BACT</name>
<sequence>MYEKEKVLVVSTDEINRLCKGRTGLVEVPECDIINLIKEKGFFLDREKAEFDESIRQVIPYILLKEDGKFLLFKRTTAQGEKRLHNKIAIGVGGHVNLDDSSDPLEAFYKGLRREIDEEVDVEIKKLEYVGIINVVDTPVSRVHVGLCYIAEVKYNGLVEKEKFEEIFSNSPFDYLEEMEGWSRAVVEYLEHMQK</sequence>
<evidence type="ECO:0000313" key="2">
    <source>
        <dbReference type="EMBL" id="SHH46239.1"/>
    </source>
</evidence>
<dbReference type="RefSeq" id="WP_073073174.1">
    <property type="nucleotide sequence ID" value="NZ_FQXN01000004.1"/>
</dbReference>
<evidence type="ECO:0000313" key="3">
    <source>
        <dbReference type="Proteomes" id="UP000242592"/>
    </source>
</evidence>
<keyword evidence="3" id="KW-1185">Reference proteome</keyword>
<dbReference type="Proteomes" id="UP000242592">
    <property type="component" value="Unassembled WGS sequence"/>
</dbReference>
<dbReference type="EMBL" id="FQXN01000004">
    <property type="protein sequence ID" value="SHH46239.1"/>
    <property type="molecule type" value="Genomic_DNA"/>
</dbReference>
<dbReference type="STRING" id="1123380.SAMN02745199_1192"/>
<dbReference type="InterPro" id="IPR015797">
    <property type="entry name" value="NUDIX_hydrolase-like_dom_sf"/>
</dbReference>